<dbReference type="SUPFAM" id="SSF52402">
    <property type="entry name" value="Adenine nucleotide alpha hydrolases-like"/>
    <property type="match status" value="1"/>
</dbReference>
<keyword evidence="3" id="KW-0067">ATP-binding</keyword>
<name>A0A9D1QYI1_9BACT</name>
<evidence type="ECO:0000259" key="5">
    <source>
        <dbReference type="Pfam" id="PF00582"/>
    </source>
</evidence>
<dbReference type="AlphaFoldDB" id="A0A9D1QYI1"/>
<dbReference type="InterPro" id="IPR006016">
    <property type="entry name" value="UspA"/>
</dbReference>
<reference evidence="6" key="2">
    <citation type="submission" date="2021-04" db="EMBL/GenBank/DDBJ databases">
        <authorList>
            <person name="Gilroy R."/>
        </authorList>
    </citation>
    <scope>NUCLEOTIDE SEQUENCE</scope>
    <source>
        <strain evidence="6">ChiSxjej5B17-1746</strain>
    </source>
</reference>
<evidence type="ECO:0000256" key="1">
    <source>
        <dbReference type="ARBA" id="ARBA00008791"/>
    </source>
</evidence>
<keyword evidence="4" id="KW-0963">Cytoplasm</keyword>
<dbReference type="InterPro" id="IPR014729">
    <property type="entry name" value="Rossmann-like_a/b/a_fold"/>
</dbReference>
<organism evidence="6 7">
    <name type="scientific">Candidatus Bilophila faecipullorum</name>
    <dbReference type="NCBI Taxonomy" id="2838482"/>
    <lineage>
        <taxon>Bacteria</taxon>
        <taxon>Pseudomonadati</taxon>
        <taxon>Thermodesulfobacteriota</taxon>
        <taxon>Desulfovibrionia</taxon>
        <taxon>Desulfovibrionales</taxon>
        <taxon>Desulfovibrionaceae</taxon>
        <taxon>Bilophila</taxon>
    </lineage>
</organism>
<comment type="subcellular location">
    <subcellularLocation>
        <location evidence="4">Cytoplasm</location>
    </subcellularLocation>
</comment>
<dbReference type="Pfam" id="PF00582">
    <property type="entry name" value="Usp"/>
    <property type="match status" value="1"/>
</dbReference>
<reference evidence="6" key="1">
    <citation type="journal article" date="2021" name="PeerJ">
        <title>Extensive microbial diversity within the chicken gut microbiome revealed by metagenomics and culture.</title>
        <authorList>
            <person name="Gilroy R."/>
            <person name="Ravi A."/>
            <person name="Getino M."/>
            <person name="Pursley I."/>
            <person name="Horton D.L."/>
            <person name="Alikhan N.F."/>
            <person name="Baker D."/>
            <person name="Gharbi K."/>
            <person name="Hall N."/>
            <person name="Watson M."/>
            <person name="Adriaenssens E.M."/>
            <person name="Foster-Nyarko E."/>
            <person name="Jarju S."/>
            <person name="Secka A."/>
            <person name="Antonio M."/>
            <person name="Oren A."/>
            <person name="Chaudhuri R.R."/>
            <person name="La Ragione R."/>
            <person name="Hildebrand F."/>
            <person name="Pallen M.J."/>
        </authorList>
    </citation>
    <scope>NUCLEOTIDE SEQUENCE</scope>
    <source>
        <strain evidence="6">ChiSxjej5B17-1746</strain>
    </source>
</reference>
<feature type="domain" description="UspA" evidence="5">
    <location>
        <begin position="4"/>
        <end position="143"/>
    </location>
</feature>
<proteinExistence type="inferred from homology"/>
<gene>
    <name evidence="6" type="ORF">H9874_03835</name>
</gene>
<accession>A0A9D1QYI1</accession>
<dbReference type="GO" id="GO:0005737">
    <property type="term" value="C:cytoplasm"/>
    <property type="evidence" value="ECO:0007669"/>
    <property type="project" value="UniProtKB-SubCell"/>
</dbReference>
<dbReference type="PANTHER" id="PTHR46268:SF27">
    <property type="entry name" value="UNIVERSAL STRESS PROTEIN RV2623"/>
    <property type="match status" value="1"/>
</dbReference>
<comment type="similarity">
    <text evidence="1 4">Belongs to the universal stress protein A family.</text>
</comment>
<evidence type="ECO:0000313" key="6">
    <source>
        <dbReference type="EMBL" id="HIW78258.1"/>
    </source>
</evidence>
<dbReference type="PANTHER" id="PTHR46268">
    <property type="entry name" value="STRESS RESPONSE PROTEIN NHAX"/>
    <property type="match status" value="1"/>
</dbReference>
<dbReference type="PRINTS" id="PR01438">
    <property type="entry name" value="UNVRSLSTRESS"/>
</dbReference>
<dbReference type="GO" id="GO:0005524">
    <property type="term" value="F:ATP binding"/>
    <property type="evidence" value="ECO:0007669"/>
    <property type="project" value="UniProtKB-KW"/>
</dbReference>
<evidence type="ECO:0000256" key="3">
    <source>
        <dbReference type="ARBA" id="ARBA00022840"/>
    </source>
</evidence>
<sequence>MELKKILCAVDLMDSLNPSADYARMLAEMAGASVVVMYVISSRSAYENLQVPVEDIAKGMRSIWAGSRANMDAFIETHFAGIEATGLIYEGRPAEKIVEIAREQGADLIVMGTHGRAGLDRLFFGSVANEVVRSAACPVLTIRPEKPADE</sequence>
<dbReference type="PIRSF" id="PIRSF006276">
    <property type="entry name" value="UspA"/>
    <property type="match status" value="1"/>
</dbReference>
<evidence type="ECO:0000313" key="7">
    <source>
        <dbReference type="Proteomes" id="UP000824264"/>
    </source>
</evidence>
<comment type="caution">
    <text evidence="6">The sequence shown here is derived from an EMBL/GenBank/DDBJ whole genome shotgun (WGS) entry which is preliminary data.</text>
</comment>
<dbReference type="CDD" id="cd00293">
    <property type="entry name" value="USP-like"/>
    <property type="match status" value="1"/>
</dbReference>
<evidence type="ECO:0000256" key="2">
    <source>
        <dbReference type="ARBA" id="ARBA00022741"/>
    </source>
</evidence>
<protein>
    <recommendedName>
        <fullName evidence="4">Universal stress protein</fullName>
    </recommendedName>
</protein>
<dbReference type="InterPro" id="IPR006015">
    <property type="entry name" value="Universal_stress_UspA"/>
</dbReference>
<evidence type="ECO:0000256" key="4">
    <source>
        <dbReference type="PIRNR" id="PIRNR006276"/>
    </source>
</evidence>
<keyword evidence="2" id="KW-0547">Nucleotide-binding</keyword>
<dbReference type="Proteomes" id="UP000824264">
    <property type="component" value="Unassembled WGS sequence"/>
</dbReference>
<dbReference type="EMBL" id="DXGI01000136">
    <property type="protein sequence ID" value="HIW78258.1"/>
    <property type="molecule type" value="Genomic_DNA"/>
</dbReference>
<dbReference type="Gene3D" id="3.40.50.620">
    <property type="entry name" value="HUPs"/>
    <property type="match status" value="1"/>
</dbReference>